<name>A0A6J8BHN2_MYTCO</name>
<dbReference type="PANTHER" id="PTHR34072">
    <property type="entry name" value="ENZYMATIC POLYPROTEIN-RELATED"/>
    <property type="match status" value="1"/>
</dbReference>
<keyword evidence="9" id="KW-1185">Reference proteome</keyword>
<evidence type="ECO:0000256" key="1">
    <source>
        <dbReference type="ARBA" id="ARBA00022679"/>
    </source>
</evidence>
<evidence type="ECO:0000313" key="9">
    <source>
        <dbReference type="Proteomes" id="UP000507470"/>
    </source>
</evidence>
<evidence type="ECO:0000259" key="7">
    <source>
        <dbReference type="Pfam" id="PF17917"/>
    </source>
</evidence>
<dbReference type="GO" id="GO:0004519">
    <property type="term" value="F:endonuclease activity"/>
    <property type="evidence" value="ECO:0007669"/>
    <property type="project" value="UniProtKB-KW"/>
</dbReference>
<dbReference type="EMBL" id="CACVKT020003253">
    <property type="protein sequence ID" value="CAC5382680.1"/>
    <property type="molecule type" value="Genomic_DNA"/>
</dbReference>
<keyword evidence="2" id="KW-0548">Nucleotidyltransferase</keyword>
<reference evidence="8 9" key="1">
    <citation type="submission" date="2020-06" db="EMBL/GenBank/DDBJ databases">
        <authorList>
            <person name="Li R."/>
            <person name="Bekaert M."/>
        </authorList>
    </citation>
    <scope>NUCLEOTIDE SEQUENCE [LARGE SCALE GENOMIC DNA]</scope>
    <source>
        <strain evidence="9">wild</strain>
    </source>
</reference>
<proteinExistence type="predicted"/>
<dbReference type="Gene3D" id="3.10.20.370">
    <property type="match status" value="1"/>
</dbReference>
<dbReference type="CDD" id="cd09274">
    <property type="entry name" value="RNase_HI_RT_Ty3"/>
    <property type="match status" value="1"/>
</dbReference>
<feature type="domain" description="Reverse transcriptase RNase H-like" evidence="7">
    <location>
        <begin position="51"/>
        <end position="153"/>
    </location>
</feature>
<protein>
    <submittedName>
        <fullName evidence="8">Retrovirus-related Pol polyprotein from transposon 297,Retrovirus-related Pol polyprotein from transposon 17.6</fullName>
    </submittedName>
</protein>
<evidence type="ECO:0000256" key="2">
    <source>
        <dbReference type="ARBA" id="ARBA00022695"/>
    </source>
</evidence>
<dbReference type="Pfam" id="PF17917">
    <property type="entry name" value="RT_RNaseH"/>
    <property type="match status" value="1"/>
</dbReference>
<dbReference type="GO" id="GO:0003964">
    <property type="term" value="F:RNA-directed DNA polymerase activity"/>
    <property type="evidence" value="ECO:0007669"/>
    <property type="project" value="UniProtKB-KW"/>
</dbReference>
<accession>A0A6J8BHN2</accession>
<dbReference type="PANTHER" id="PTHR34072:SF52">
    <property type="entry name" value="RIBONUCLEASE H"/>
    <property type="match status" value="1"/>
</dbReference>
<dbReference type="SUPFAM" id="SSF56672">
    <property type="entry name" value="DNA/RNA polymerases"/>
    <property type="match status" value="1"/>
</dbReference>
<evidence type="ECO:0000256" key="5">
    <source>
        <dbReference type="ARBA" id="ARBA00022801"/>
    </source>
</evidence>
<evidence type="ECO:0000256" key="6">
    <source>
        <dbReference type="ARBA" id="ARBA00022918"/>
    </source>
</evidence>
<evidence type="ECO:0000313" key="8">
    <source>
        <dbReference type="EMBL" id="CAC5382680.1"/>
    </source>
</evidence>
<sequence>MLIGPQPRNKSEVSLAWLNFTERRWEDIHEKAFSSLKNALVQAPVLKLPNFSQVFILQTDASDKGIGAILLQDEGNIRLPVSYASRKLKASERNYSTIEKECLAILLAISTFERYLYGKQFILETDHQPLIYLQKFKIANARLMRWSLLLQPYRFRIVAIKEKDNVGAEFLSRKKDREVNESKNTFSNWEDSIRSELKRPSEAAGVPSSVARCAGGVTVNSQQPFRVGWASDTNPKFIRSKTRDICYKYGLYGHWAKECKNGGNRNFTAPRESSAYKIFEHFTDFVGNAIQDLLDANLIREESNAPFVVNPLTVSISQSEKVANLIDLAGIILDELHRVKIRLLAKSCGSIREILFWRQTIVSLKPVAILLENSDFKVLTVIKCINHLVTYKAVGTLVVPKWSSSALSLFY</sequence>
<organism evidence="8 9">
    <name type="scientific">Mytilus coruscus</name>
    <name type="common">Sea mussel</name>
    <dbReference type="NCBI Taxonomy" id="42192"/>
    <lineage>
        <taxon>Eukaryota</taxon>
        <taxon>Metazoa</taxon>
        <taxon>Spiralia</taxon>
        <taxon>Lophotrochozoa</taxon>
        <taxon>Mollusca</taxon>
        <taxon>Bivalvia</taxon>
        <taxon>Autobranchia</taxon>
        <taxon>Pteriomorphia</taxon>
        <taxon>Mytilida</taxon>
        <taxon>Mytiloidea</taxon>
        <taxon>Mytilidae</taxon>
        <taxon>Mytilinae</taxon>
        <taxon>Mytilus</taxon>
    </lineage>
</organism>
<keyword evidence="5" id="KW-0378">Hydrolase</keyword>
<gene>
    <name evidence="8" type="ORF">MCOR_18483</name>
</gene>
<keyword evidence="1" id="KW-0808">Transferase</keyword>
<dbReference type="Proteomes" id="UP000507470">
    <property type="component" value="Unassembled WGS sequence"/>
</dbReference>
<dbReference type="InterPro" id="IPR041373">
    <property type="entry name" value="RT_RNaseH"/>
</dbReference>
<dbReference type="GO" id="GO:0016787">
    <property type="term" value="F:hydrolase activity"/>
    <property type="evidence" value="ECO:0007669"/>
    <property type="project" value="UniProtKB-KW"/>
</dbReference>
<keyword evidence="4" id="KW-0255">Endonuclease</keyword>
<dbReference type="AlphaFoldDB" id="A0A6J8BHN2"/>
<dbReference type="InterPro" id="IPR043502">
    <property type="entry name" value="DNA/RNA_pol_sf"/>
</dbReference>
<keyword evidence="3" id="KW-0540">Nuclease</keyword>
<evidence type="ECO:0000256" key="4">
    <source>
        <dbReference type="ARBA" id="ARBA00022759"/>
    </source>
</evidence>
<evidence type="ECO:0000256" key="3">
    <source>
        <dbReference type="ARBA" id="ARBA00022722"/>
    </source>
</evidence>
<keyword evidence="6" id="KW-0695">RNA-directed DNA polymerase</keyword>
<dbReference type="OrthoDB" id="6116529at2759"/>
<dbReference type="FunFam" id="3.10.20.370:FF:000001">
    <property type="entry name" value="Retrovirus-related Pol polyprotein from transposon 17.6-like protein"/>
    <property type="match status" value="1"/>
</dbReference>